<dbReference type="OrthoDB" id="9808623at2"/>
<dbReference type="CDD" id="cd07823">
    <property type="entry name" value="SRPBCC_5"/>
    <property type="match status" value="1"/>
</dbReference>
<protein>
    <submittedName>
        <fullName evidence="2">Carbon monoxide dehydrogenase subunit G</fullName>
    </submittedName>
</protein>
<dbReference type="AlphaFoldDB" id="A0A1G6DKY0"/>
<dbReference type="STRING" id="665467.SAMN02982931_03545"/>
<dbReference type="SUPFAM" id="SSF55961">
    <property type="entry name" value="Bet v1-like"/>
    <property type="match status" value="1"/>
</dbReference>
<proteinExistence type="predicted"/>
<evidence type="ECO:0000313" key="3">
    <source>
        <dbReference type="Proteomes" id="UP000199071"/>
    </source>
</evidence>
<dbReference type="Gene3D" id="3.30.530.20">
    <property type="match status" value="1"/>
</dbReference>
<sequence>MKLQQTFVVARPEDDVWAFFHDIPAVTACLPGAEYLGDKGEGIYAGKMSMKVGPFQASFDGEANVDYDDAARTVTMQGKGVDKKGASRGKMSMVCNLTNAEGGTGVAIDADVQLSGAIAQFGRTGIIHEIANVLIADFVRNVEARLPAGGEAAPGDGVEADGNKGQGAVPPPAPRPVGGLKLLMLSLLGLVRGLFGRKG</sequence>
<feature type="region of interest" description="Disordered" evidence="1">
    <location>
        <begin position="150"/>
        <end position="173"/>
    </location>
</feature>
<name>A0A1G6DKY0_9HYPH</name>
<keyword evidence="3" id="KW-1185">Reference proteome</keyword>
<gene>
    <name evidence="2" type="ORF">SAMN02982931_03545</name>
</gene>
<evidence type="ECO:0000313" key="2">
    <source>
        <dbReference type="EMBL" id="SDB45749.1"/>
    </source>
</evidence>
<dbReference type="PANTHER" id="PTHR38588:SF1">
    <property type="entry name" value="BLL0334 PROTEIN"/>
    <property type="match status" value="1"/>
</dbReference>
<accession>A0A1G6DKY0</accession>
<dbReference type="EMBL" id="FMXQ01000007">
    <property type="protein sequence ID" value="SDB45749.1"/>
    <property type="molecule type" value="Genomic_DNA"/>
</dbReference>
<dbReference type="RefSeq" id="WP_090878352.1">
    <property type="nucleotide sequence ID" value="NZ_FMXQ01000007.1"/>
</dbReference>
<reference evidence="2 3" key="1">
    <citation type="submission" date="2016-10" db="EMBL/GenBank/DDBJ databases">
        <authorList>
            <person name="de Groot N.N."/>
        </authorList>
    </citation>
    <scope>NUCLEOTIDE SEQUENCE [LARGE SCALE GENOMIC DNA]</scope>
    <source>
        <strain evidence="2 3">ATCC 35022</strain>
    </source>
</reference>
<dbReference type="Proteomes" id="UP000199071">
    <property type="component" value="Unassembled WGS sequence"/>
</dbReference>
<dbReference type="InterPro" id="IPR010419">
    <property type="entry name" value="CO_DH_gsu"/>
</dbReference>
<dbReference type="PANTHER" id="PTHR38588">
    <property type="entry name" value="BLL0334 PROTEIN"/>
    <property type="match status" value="1"/>
</dbReference>
<evidence type="ECO:0000256" key="1">
    <source>
        <dbReference type="SAM" id="MobiDB-lite"/>
    </source>
</evidence>
<dbReference type="InterPro" id="IPR023393">
    <property type="entry name" value="START-like_dom_sf"/>
</dbReference>
<organism evidence="2 3">
    <name type="scientific">Bauldia litoralis</name>
    <dbReference type="NCBI Taxonomy" id="665467"/>
    <lineage>
        <taxon>Bacteria</taxon>
        <taxon>Pseudomonadati</taxon>
        <taxon>Pseudomonadota</taxon>
        <taxon>Alphaproteobacteria</taxon>
        <taxon>Hyphomicrobiales</taxon>
        <taxon>Kaistiaceae</taxon>
        <taxon>Bauldia</taxon>
    </lineage>
</organism>
<dbReference type="Pfam" id="PF06240">
    <property type="entry name" value="COXG"/>
    <property type="match status" value="1"/>
</dbReference>